<evidence type="ECO:0000256" key="21">
    <source>
        <dbReference type="SAM" id="MobiDB-lite"/>
    </source>
</evidence>
<evidence type="ECO:0000256" key="8">
    <source>
        <dbReference type="ARBA" id="ARBA00022753"/>
    </source>
</evidence>
<feature type="compositionally biased region" description="Low complexity" evidence="21">
    <location>
        <begin position="32"/>
        <end position="73"/>
    </location>
</feature>
<sequence>MKWSAAFAFAVCLAFASAQSVTQADLPKPTPHTETTTSQSTTHEPTVTSPKTTETPSTTHESPNTTTPHSSTTVPPPPPPPTPAPKKEASVNSYNVTDQATNHTCILVKAALQLRVNYLTIDNEVKEALLPLDNETVVDPVHSSCGSLGGEQTLALKFNHNDSLQLSFDKNGTVYLHDVTVTFYTDPVNFPNASKARETVTVRNDTLMMYSVPEGRSYHCGVDQPVYLGANVTLDVMTVQLQAFISGTEKPAQFGAAVECSAGDISNIVPIAVGAALAALVIIVLIAYLIGRSKSRQKGYQSV</sequence>
<evidence type="ECO:0000259" key="24">
    <source>
        <dbReference type="Pfam" id="PF01299"/>
    </source>
</evidence>
<comment type="subcellular location">
    <subcellularLocation>
        <location evidence="4">Cell projection</location>
        <location evidence="4">Dendrite</location>
    </subcellularLocation>
    <subcellularLocation>
        <location evidence="17">Cell projection</location>
        <location evidence="17">Growth cone membrane</location>
        <topology evidence="17">Single-pass type I membrane protein</topology>
    </subcellularLocation>
    <subcellularLocation>
        <location evidence="15">Cytoplasmic vesicle</location>
        <location evidence="15">Secretory vesicle</location>
        <location evidence="15">Synaptic vesicle membrane</location>
        <topology evidence="15">Single-pass type I membrane protein</topology>
    </subcellularLocation>
    <subcellularLocation>
        <location evidence="2">Early endosome membrane</location>
        <topology evidence="2">Single-pass type I membrane protein</topology>
    </subcellularLocation>
    <subcellularLocation>
        <location evidence="1">Endoplasmic reticulum-Golgi intermediate compartment membrane</location>
        <topology evidence="1">Single-pass type I membrane protein</topology>
    </subcellularLocation>
    <subcellularLocation>
        <location evidence="20">Membrane</location>
        <topology evidence="20">Single-pass type I membrane protein</topology>
    </subcellularLocation>
    <subcellularLocation>
        <location evidence="3">Recycling endosome</location>
    </subcellularLocation>
</comment>
<dbReference type="Gene3D" id="2.40.160.110">
    <property type="match status" value="1"/>
</dbReference>
<evidence type="ECO:0000256" key="5">
    <source>
        <dbReference type="ARBA" id="ARBA00009644"/>
    </source>
</evidence>
<dbReference type="EMBL" id="GBBK01001824">
    <property type="protein sequence ID" value="JAC22658.1"/>
    <property type="molecule type" value="mRNA"/>
</dbReference>
<comment type="similarity">
    <text evidence="5 20">Belongs to the LAMP family.</text>
</comment>
<keyword evidence="7 23" id="KW-0732">Signal</keyword>
<evidence type="ECO:0000256" key="6">
    <source>
        <dbReference type="ARBA" id="ARBA00022692"/>
    </source>
</evidence>
<comment type="function">
    <text evidence="16">Plays a role in short-term synaptic plasticity in a subset of GABAergic neurons in the brain.</text>
</comment>
<dbReference type="GO" id="GO:0072594">
    <property type="term" value="P:establishment of protein localization to organelle"/>
    <property type="evidence" value="ECO:0007669"/>
    <property type="project" value="TreeGrafter"/>
</dbReference>
<evidence type="ECO:0000256" key="13">
    <source>
        <dbReference type="ARBA" id="ARBA00023273"/>
    </source>
</evidence>
<evidence type="ECO:0000256" key="18">
    <source>
        <dbReference type="ARBA" id="ARBA00074379"/>
    </source>
</evidence>
<dbReference type="GO" id="GO:0005765">
    <property type="term" value="C:lysosomal membrane"/>
    <property type="evidence" value="ECO:0007669"/>
    <property type="project" value="TreeGrafter"/>
</dbReference>
<evidence type="ECO:0000313" key="26">
    <source>
        <dbReference type="EMBL" id="JAC22658.1"/>
    </source>
</evidence>
<feature type="transmembrane region" description="Helical" evidence="22">
    <location>
        <begin position="268"/>
        <end position="290"/>
    </location>
</feature>
<feature type="chain" id="PRO_5001520026" description="Lysosome-associated membrane glycoprotein 5" evidence="23">
    <location>
        <begin position="19"/>
        <end position="303"/>
    </location>
</feature>
<dbReference type="InterPro" id="IPR002000">
    <property type="entry name" value="Lysosome-assoc_membr_glycop"/>
</dbReference>
<evidence type="ECO:0000256" key="2">
    <source>
        <dbReference type="ARBA" id="ARBA00004158"/>
    </source>
</evidence>
<dbReference type="GO" id="GO:0031902">
    <property type="term" value="C:late endosome membrane"/>
    <property type="evidence" value="ECO:0007669"/>
    <property type="project" value="TreeGrafter"/>
</dbReference>
<dbReference type="Pfam" id="PF01299">
    <property type="entry name" value="Lamp2-like_luminal"/>
    <property type="match status" value="1"/>
</dbReference>
<dbReference type="PANTHER" id="PTHR11506:SF35">
    <property type="entry name" value="LYSOSOME-ASSOCIATED MEMBRANE GLYCOPROTEIN 5"/>
    <property type="match status" value="1"/>
</dbReference>
<organism evidence="26">
    <name type="scientific">Amblyomma cajennense</name>
    <name type="common">Cayenne tick</name>
    <name type="synonym">Acarus cajennensis</name>
    <dbReference type="NCBI Taxonomy" id="34607"/>
    <lineage>
        <taxon>Eukaryota</taxon>
        <taxon>Metazoa</taxon>
        <taxon>Ecdysozoa</taxon>
        <taxon>Arthropoda</taxon>
        <taxon>Chelicerata</taxon>
        <taxon>Arachnida</taxon>
        <taxon>Acari</taxon>
        <taxon>Parasitiformes</taxon>
        <taxon>Ixodida</taxon>
        <taxon>Ixodoidea</taxon>
        <taxon>Ixodidae</taxon>
        <taxon>Amblyomminae</taxon>
        <taxon>Amblyomma</taxon>
    </lineage>
</organism>
<evidence type="ECO:0000256" key="15">
    <source>
        <dbReference type="ARBA" id="ARBA00029428"/>
    </source>
</evidence>
<evidence type="ECO:0000256" key="7">
    <source>
        <dbReference type="ARBA" id="ARBA00022729"/>
    </source>
</evidence>
<keyword evidence="11 20" id="KW-0472">Membrane</keyword>
<evidence type="ECO:0000256" key="16">
    <source>
        <dbReference type="ARBA" id="ARBA00053950"/>
    </source>
</evidence>
<dbReference type="Pfam" id="PF21222">
    <property type="entry name" value="Lamp2_2nd"/>
    <property type="match status" value="1"/>
</dbReference>
<dbReference type="AlphaFoldDB" id="A0A023FPR3"/>
<evidence type="ECO:0000256" key="4">
    <source>
        <dbReference type="ARBA" id="ARBA00004279"/>
    </source>
</evidence>
<evidence type="ECO:0000256" key="3">
    <source>
        <dbReference type="ARBA" id="ARBA00004172"/>
    </source>
</evidence>
<proteinExistence type="evidence at transcript level"/>
<keyword evidence="6 20" id="KW-0812">Transmembrane</keyword>
<dbReference type="InterPro" id="IPR048524">
    <property type="entry name" value="Lamp2-like_TM"/>
</dbReference>
<evidence type="ECO:0000259" key="25">
    <source>
        <dbReference type="Pfam" id="PF21222"/>
    </source>
</evidence>
<evidence type="ECO:0000256" key="1">
    <source>
        <dbReference type="ARBA" id="ARBA00004151"/>
    </source>
</evidence>
<keyword evidence="13" id="KW-0966">Cell projection</keyword>
<keyword evidence="14" id="KW-0968">Cytoplasmic vesicle</keyword>
<evidence type="ECO:0000256" key="14">
    <source>
        <dbReference type="ARBA" id="ARBA00023329"/>
    </source>
</evidence>
<comment type="caution">
    <text evidence="20">Lacks conserved residue(s) required for the propagation of feature annotation.</text>
</comment>
<evidence type="ECO:0000256" key="19">
    <source>
        <dbReference type="ARBA" id="ARBA00076257"/>
    </source>
</evidence>
<evidence type="ECO:0000256" key="22">
    <source>
        <dbReference type="SAM" id="Phobius"/>
    </source>
</evidence>
<dbReference type="GO" id="GO:0005886">
    <property type="term" value="C:plasma membrane"/>
    <property type="evidence" value="ECO:0007669"/>
    <property type="project" value="UniProtKB-SubCell"/>
</dbReference>
<keyword evidence="8" id="KW-0967">Endosome</keyword>
<feature type="region of interest" description="Disordered" evidence="21">
    <location>
        <begin position="21"/>
        <end position="92"/>
    </location>
</feature>
<feature type="signal peptide" evidence="23">
    <location>
        <begin position="1"/>
        <end position="18"/>
    </location>
</feature>
<accession>A0A023FPR3</accession>
<evidence type="ECO:0000256" key="20">
    <source>
        <dbReference type="PROSITE-ProRule" id="PRU00740"/>
    </source>
</evidence>
<reference evidence="26" key="1">
    <citation type="submission" date="2014-03" db="EMBL/GenBank/DDBJ databases">
        <title>The sialotranscriptome of Amblyomma triste, Amblyomma parvum and Amblyomma cajennense ticks, uncovered by 454-based RNA-seq.</title>
        <authorList>
            <person name="Garcia G.R."/>
            <person name="Gardinassi L.G."/>
            <person name="Ribeiro J.M."/>
            <person name="Anatriello E."/>
            <person name="Ferreira B.R."/>
            <person name="Moreira H.N."/>
            <person name="Mafra C."/>
            <person name="Olegario M.M."/>
            <person name="Szabo P.J."/>
            <person name="Miranda-Santos I.K."/>
            <person name="Maruyama S.R."/>
        </authorList>
    </citation>
    <scope>NUCLEOTIDE SEQUENCE</scope>
    <source>
        <strain evidence="26">Uberlandia</strain>
        <tissue evidence="26">Salivary glands</tissue>
    </source>
</reference>
<dbReference type="InterPro" id="IPR048528">
    <property type="entry name" value="Lamp2-like_luminal"/>
</dbReference>
<dbReference type="PANTHER" id="PTHR11506">
    <property type="entry name" value="LYSOSOME-ASSOCIATED MEMBRANE GLYCOPROTEIN"/>
    <property type="match status" value="1"/>
</dbReference>
<keyword evidence="9 22" id="KW-1133">Transmembrane helix</keyword>
<name>A0A023FPR3_AMBCJ</name>
<dbReference type="PROSITE" id="PS51407">
    <property type="entry name" value="LAMP_3"/>
    <property type="match status" value="1"/>
</dbReference>
<keyword evidence="10" id="KW-0770">Synapse</keyword>
<evidence type="ECO:0000256" key="12">
    <source>
        <dbReference type="ARBA" id="ARBA00023180"/>
    </source>
</evidence>
<evidence type="ECO:0000256" key="9">
    <source>
        <dbReference type="ARBA" id="ARBA00022989"/>
    </source>
</evidence>
<evidence type="ECO:0000256" key="23">
    <source>
        <dbReference type="SAM" id="SignalP"/>
    </source>
</evidence>
<dbReference type="PRINTS" id="PR00336">
    <property type="entry name" value="LYSASSOCTDMP"/>
</dbReference>
<keyword evidence="12" id="KW-0325">Glycoprotein</keyword>
<feature type="compositionally biased region" description="Pro residues" evidence="21">
    <location>
        <begin position="74"/>
        <end position="84"/>
    </location>
</feature>
<evidence type="ECO:0000256" key="17">
    <source>
        <dbReference type="ARBA" id="ARBA00060492"/>
    </source>
</evidence>
<evidence type="ECO:0000256" key="11">
    <source>
        <dbReference type="ARBA" id="ARBA00023136"/>
    </source>
</evidence>
<feature type="domain" description="Lysosome-associated membrane glycoprotein 2-like luminal" evidence="24">
    <location>
        <begin position="90"/>
        <end position="244"/>
    </location>
</feature>
<evidence type="ECO:0000256" key="10">
    <source>
        <dbReference type="ARBA" id="ARBA00023018"/>
    </source>
</evidence>
<feature type="domain" description="Lysosome-associated membrane glycoprotein 2-like transmembrane" evidence="25">
    <location>
        <begin position="269"/>
        <end position="301"/>
    </location>
</feature>
<protein>
    <recommendedName>
        <fullName evidence="18">Lysosome-associated membrane glycoprotein 5</fullName>
    </recommendedName>
    <alternativeName>
        <fullName evidence="19">Lysosome-associated membrane protein 5</fullName>
    </alternativeName>
</protein>